<protein>
    <submittedName>
        <fullName evidence="2">Uncharacterized protein</fullName>
    </submittedName>
</protein>
<evidence type="ECO:0000256" key="1">
    <source>
        <dbReference type="SAM" id="MobiDB-lite"/>
    </source>
</evidence>
<feature type="region of interest" description="Disordered" evidence="1">
    <location>
        <begin position="55"/>
        <end position="174"/>
    </location>
</feature>
<proteinExistence type="predicted"/>
<feature type="compositionally biased region" description="Basic residues" evidence="1">
    <location>
        <begin position="102"/>
        <end position="128"/>
    </location>
</feature>
<feature type="compositionally biased region" description="Low complexity" evidence="1">
    <location>
        <begin position="137"/>
        <end position="174"/>
    </location>
</feature>
<feature type="compositionally biased region" description="Low complexity" evidence="1">
    <location>
        <begin position="55"/>
        <end position="64"/>
    </location>
</feature>
<sequence length="247" mass="27322">MAMKMLYRGPSTRLETLIEKIQQNTSAGSMIAPGAIGTGMVGKDFSLQELYSSHTSSSFSPSISDGMATPNSITNDTNDSSLLTLEPGGGSEKSFRQVAGLHPHHHLPHPHHVARHHHHHHHVHHRRMAGATKEAGKSSSKNHSTSSNNNNNNNNSSNHNNNNNNNNHSGNNNSKSLTSTYHCQFCEKTFPRLGYLKKHEQVSFKLPATWLFFFFAYVHKTLKINSNIGEKIGDVRCEGIQGGFLRP</sequence>
<dbReference type="STRING" id="41427.A0A182J6Q2"/>
<dbReference type="AlphaFoldDB" id="A0A182J6Q2"/>
<dbReference type="EnsemblMetazoa" id="AATE012401-RA">
    <property type="protein sequence ID" value="AATE012401-PA.1"/>
    <property type="gene ID" value="AATE012401"/>
</dbReference>
<evidence type="ECO:0000313" key="2">
    <source>
        <dbReference type="EnsemblMetazoa" id="AATE012401-PA.1"/>
    </source>
</evidence>
<reference evidence="2" key="1">
    <citation type="submission" date="2022-08" db="UniProtKB">
        <authorList>
            <consortium name="EnsemblMetazoa"/>
        </authorList>
    </citation>
    <scope>IDENTIFICATION</scope>
    <source>
        <strain evidence="2">EBRO</strain>
    </source>
</reference>
<dbReference type="VEuPathDB" id="VectorBase:AATE012401"/>
<dbReference type="InterPro" id="IPR013087">
    <property type="entry name" value="Znf_C2H2_type"/>
</dbReference>
<accession>A0A182J6Q2</accession>
<feature type="compositionally biased region" description="Polar residues" evidence="1">
    <location>
        <begin position="69"/>
        <end position="83"/>
    </location>
</feature>
<name>A0A182J6Q2_ANOAO</name>
<organism evidence="2">
    <name type="scientific">Anopheles atroparvus</name>
    <name type="common">European mosquito</name>
    <dbReference type="NCBI Taxonomy" id="41427"/>
    <lineage>
        <taxon>Eukaryota</taxon>
        <taxon>Metazoa</taxon>
        <taxon>Ecdysozoa</taxon>
        <taxon>Arthropoda</taxon>
        <taxon>Hexapoda</taxon>
        <taxon>Insecta</taxon>
        <taxon>Pterygota</taxon>
        <taxon>Neoptera</taxon>
        <taxon>Endopterygota</taxon>
        <taxon>Diptera</taxon>
        <taxon>Nematocera</taxon>
        <taxon>Culicoidea</taxon>
        <taxon>Culicidae</taxon>
        <taxon>Anophelinae</taxon>
        <taxon>Anopheles</taxon>
    </lineage>
</organism>
<dbReference type="PROSITE" id="PS50157">
    <property type="entry name" value="ZINC_FINGER_C2H2_2"/>
    <property type="match status" value="1"/>
</dbReference>